<name>A0A5D4R8A2_9BACI</name>
<dbReference type="SUPFAM" id="SSF54060">
    <property type="entry name" value="His-Me finger endonucleases"/>
    <property type="match status" value="1"/>
</dbReference>
<dbReference type="RefSeq" id="WP_148975492.1">
    <property type="nucleotide sequence ID" value="NZ_VTER01000007.1"/>
</dbReference>
<sequence length="211" mass="24900">MNKAKVKCLATVRRRRGETPSEFTLKELEKAMSNEVRVSETVKEIPGFSRYLCDTAKGKVYRKPTEKRKGKWLRQKPNDIGYVKTTLKSDDDKFEMVFIHELVMSATIEFPMNWWKTKNLEIHHRNRVKHDNAFKNLQLVTKEKNHELISNRKPSRRLTKEEVIYIFNSFADWVGRKGDFYKKMASELGCVWQTIQYTVLGYSNSKVTKDN</sequence>
<accession>A0A5D4R8A2</accession>
<gene>
    <name evidence="2" type="ORF">FZD51_14855</name>
</gene>
<dbReference type="Proteomes" id="UP000322139">
    <property type="component" value="Unassembled WGS sequence"/>
</dbReference>
<evidence type="ECO:0000259" key="1">
    <source>
        <dbReference type="Pfam" id="PF13392"/>
    </source>
</evidence>
<dbReference type="AlphaFoldDB" id="A0A5D4R8A2"/>
<proteinExistence type="predicted"/>
<dbReference type="EMBL" id="VTER01000007">
    <property type="protein sequence ID" value="TYS46749.1"/>
    <property type="molecule type" value="Genomic_DNA"/>
</dbReference>
<feature type="domain" description="HNH nuclease" evidence="1">
    <location>
        <begin position="118"/>
        <end position="146"/>
    </location>
</feature>
<comment type="caution">
    <text evidence="2">The sequence shown here is derived from an EMBL/GenBank/DDBJ whole genome shotgun (WGS) entry which is preliminary data.</text>
</comment>
<dbReference type="InterPro" id="IPR044925">
    <property type="entry name" value="His-Me_finger_sf"/>
</dbReference>
<dbReference type="Pfam" id="PF13392">
    <property type="entry name" value="HNH_3"/>
    <property type="match status" value="1"/>
</dbReference>
<evidence type="ECO:0000313" key="3">
    <source>
        <dbReference type="Proteomes" id="UP000322139"/>
    </source>
</evidence>
<reference evidence="2 3" key="1">
    <citation type="submission" date="2019-08" db="EMBL/GenBank/DDBJ databases">
        <title>Bacillus genomes from the desert of Cuatro Cienegas, Coahuila.</title>
        <authorList>
            <person name="Olmedo-Alvarez G."/>
        </authorList>
    </citation>
    <scope>NUCLEOTIDE SEQUENCE [LARGE SCALE GENOMIC DNA]</scope>
    <source>
        <strain evidence="2 3">CH446_14T</strain>
    </source>
</reference>
<dbReference type="Gene3D" id="3.90.75.20">
    <property type="match status" value="1"/>
</dbReference>
<organism evidence="2 3">
    <name type="scientific">Bacillus infantis</name>
    <dbReference type="NCBI Taxonomy" id="324767"/>
    <lineage>
        <taxon>Bacteria</taxon>
        <taxon>Bacillati</taxon>
        <taxon>Bacillota</taxon>
        <taxon>Bacilli</taxon>
        <taxon>Bacillales</taxon>
        <taxon>Bacillaceae</taxon>
        <taxon>Bacillus</taxon>
    </lineage>
</organism>
<protein>
    <recommendedName>
        <fullName evidence="1">HNH nuclease domain-containing protein</fullName>
    </recommendedName>
</protein>
<evidence type="ECO:0000313" key="2">
    <source>
        <dbReference type="EMBL" id="TYS46749.1"/>
    </source>
</evidence>
<dbReference type="InterPro" id="IPR003615">
    <property type="entry name" value="HNH_nuc"/>
</dbReference>